<evidence type="ECO:0000256" key="4">
    <source>
        <dbReference type="ARBA" id="ARBA00022840"/>
    </source>
</evidence>
<keyword evidence="4" id="KW-0067">ATP-binding</keyword>
<dbReference type="GO" id="GO:0110031">
    <property type="term" value="P:negative regulation of G2/MI transition of meiotic cell cycle"/>
    <property type="evidence" value="ECO:0007669"/>
    <property type="project" value="TreeGrafter"/>
</dbReference>
<dbReference type="CDD" id="cd00180">
    <property type="entry name" value="PKc"/>
    <property type="match status" value="1"/>
</dbReference>
<evidence type="ECO:0000313" key="7">
    <source>
        <dbReference type="Proteomes" id="UP000018144"/>
    </source>
</evidence>
<dbReference type="AlphaFoldDB" id="U4LRV1"/>
<dbReference type="PANTHER" id="PTHR11042:SF190">
    <property type="entry name" value="MITOSIS INHIBITOR PROTEIN KINASE MIK1"/>
    <property type="match status" value="1"/>
</dbReference>
<name>U4LRV1_PYROM</name>
<dbReference type="GO" id="GO:0005524">
    <property type="term" value="F:ATP binding"/>
    <property type="evidence" value="ECO:0007669"/>
    <property type="project" value="UniProtKB-KW"/>
</dbReference>
<evidence type="ECO:0000256" key="1">
    <source>
        <dbReference type="ARBA" id="ARBA00022679"/>
    </source>
</evidence>
<accession>U4LRV1</accession>
<dbReference type="GO" id="GO:0005634">
    <property type="term" value="C:nucleus"/>
    <property type="evidence" value="ECO:0007669"/>
    <property type="project" value="TreeGrafter"/>
</dbReference>
<organism evidence="6 7">
    <name type="scientific">Pyronema omphalodes (strain CBS 100304)</name>
    <name type="common">Pyronema confluens</name>
    <dbReference type="NCBI Taxonomy" id="1076935"/>
    <lineage>
        <taxon>Eukaryota</taxon>
        <taxon>Fungi</taxon>
        <taxon>Dikarya</taxon>
        <taxon>Ascomycota</taxon>
        <taxon>Pezizomycotina</taxon>
        <taxon>Pezizomycetes</taxon>
        <taxon>Pezizales</taxon>
        <taxon>Pyronemataceae</taxon>
        <taxon>Pyronema</taxon>
    </lineage>
</organism>
<sequence length="592" mass="67196">MADMYSTMYGGYGGYTELAVISPTTNTFWDDRLIEETLTPTWIRKNLPQSAQKQLNEQLKYAEGLTECTYEEWILEKVRKFFVILVEIGVPEKIFDVIDGSWDDDDLPLPQANIETLGLGAKAEKIFFKKQRTVMVRAIEPGSHIDYADDEIVPIEVISSRLPASRANSVIDKVYLPRQADVYYSRRRVQLGDALTPDSMSTEMFLGEVNAMRSMSHDHIVNVHASYTQGEFGYIILTPLIEQNLKSFLSNPPQTFKALDKAAKKSLLLDWMHCLTDALAFLHEEGVAHGDLKPTSIIIDSSHKIYLADIGNTRVLDPRQILDMERYEYGAPELWARKLSTHEISPATTPVSTSITSRLRIRRVPSGHSSPDSLSPTSSSFHFEKPISLDAWRNTSNTYWNSDVFSLGACFADILSFYAKRKPSAFLQHRTSKRRGSRDGVAPDTSFHANLPQVDSWMEELEKYGRGKHDETYVLAASVTREMLHRDSAMRPDARASEQCFYRVTLERSNYELPHCGEHEEDKSRRGIRSGYWARSARSGSITTDESELSEQRVEERLQRLSVAEEKKKTKKYDGVNPAMITGGGFFANQWA</sequence>
<keyword evidence="3 6" id="KW-0418">Kinase</keyword>
<evidence type="ECO:0000259" key="5">
    <source>
        <dbReference type="PROSITE" id="PS50011"/>
    </source>
</evidence>
<dbReference type="Gene3D" id="1.10.510.10">
    <property type="entry name" value="Transferase(Phosphotransferase) domain 1"/>
    <property type="match status" value="1"/>
</dbReference>
<dbReference type="InterPro" id="IPR050339">
    <property type="entry name" value="CC_SR_Kinase"/>
</dbReference>
<dbReference type="OMA" id="HHRGAKN"/>
<feature type="domain" description="Protein kinase" evidence="5">
    <location>
        <begin position="111"/>
        <end position="502"/>
    </location>
</feature>
<dbReference type="PROSITE" id="PS50011">
    <property type="entry name" value="PROTEIN_KINASE_DOM"/>
    <property type="match status" value="1"/>
</dbReference>
<dbReference type="PANTHER" id="PTHR11042">
    <property type="entry name" value="EUKARYOTIC TRANSLATION INITIATION FACTOR 2-ALPHA KINASE EIF2-ALPHA KINASE -RELATED"/>
    <property type="match status" value="1"/>
</dbReference>
<dbReference type="Proteomes" id="UP000018144">
    <property type="component" value="Unassembled WGS sequence"/>
</dbReference>
<keyword evidence="2" id="KW-0547">Nucleotide-binding</keyword>
<dbReference type="GO" id="GO:0005737">
    <property type="term" value="C:cytoplasm"/>
    <property type="evidence" value="ECO:0007669"/>
    <property type="project" value="TreeGrafter"/>
</dbReference>
<reference evidence="6 7" key="1">
    <citation type="journal article" date="2013" name="PLoS Genet.">
        <title>The genome and development-dependent transcriptomes of Pyronema confluens: a window into fungal evolution.</title>
        <authorList>
            <person name="Traeger S."/>
            <person name="Altegoer F."/>
            <person name="Freitag M."/>
            <person name="Gabaldon T."/>
            <person name="Kempken F."/>
            <person name="Kumar A."/>
            <person name="Marcet-Houben M."/>
            <person name="Poggeler S."/>
            <person name="Stajich J.E."/>
            <person name="Nowrousian M."/>
        </authorList>
    </citation>
    <scope>NUCLEOTIDE SEQUENCE [LARGE SCALE GENOMIC DNA]</scope>
    <source>
        <strain evidence="7">CBS 100304</strain>
        <tissue evidence="6">Vegetative mycelium</tissue>
    </source>
</reference>
<keyword evidence="1" id="KW-0808">Transferase</keyword>
<gene>
    <name evidence="6" type="ORF">PCON_04577</name>
</gene>
<dbReference type="Pfam" id="PF00069">
    <property type="entry name" value="Pkinase"/>
    <property type="match status" value="1"/>
</dbReference>
<dbReference type="SUPFAM" id="SSF56112">
    <property type="entry name" value="Protein kinase-like (PK-like)"/>
    <property type="match status" value="1"/>
</dbReference>
<dbReference type="EMBL" id="HF936663">
    <property type="protein sequence ID" value="CCX34901.1"/>
    <property type="molecule type" value="Genomic_DNA"/>
</dbReference>
<dbReference type="OrthoDB" id="4062651at2759"/>
<dbReference type="GO" id="GO:0004713">
    <property type="term" value="F:protein tyrosine kinase activity"/>
    <property type="evidence" value="ECO:0007669"/>
    <property type="project" value="TreeGrafter"/>
</dbReference>
<evidence type="ECO:0000256" key="2">
    <source>
        <dbReference type="ARBA" id="ARBA00022741"/>
    </source>
</evidence>
<proteinExistence type="predicted"/>
<dbReference type="InterPro" id="IPR000719">
    <property type="entry name" value="Prot_kinase_dom"/>
</dbReference>
<keyword evidence="7" id="KW-1185">Reference proteome</keyword>
<protein>
    <submittedName>
        <fullName evidence="6">Similar to Tyrosine-protein kinase HCK acc. no. P08631</fullName>
    </submittedName>
</protein>
<evidence type="ECO:0000256" key="3">
    <source>
        <dbReference type="ARBA" id="ARBA00022777"/>
    </source>
</evidence>
<dbReference type="InterPro" id="IPR011009">
    <property type="entry name" value="Kinase-like_dom_sf"/>
</dbReference>
<dbReference type="STRING" id="1076935.U4LRV1"/>
<evidence type="ECO:0000313" key="6">
    <source>
        <dbReference type="EMBL" id="CCX34901.1"/>
    </source>
</evidence>
<dbReference type="eggNOG" id="KOG0197">
    <property type="taxonomic scope" value="Eukaryota"/>
</dbReference>